<dbReference type="PANTHER" id="PTHR42788">
    <property type="entry name" value="TAURINE IMPORT ATP-BINDING PROTEIN-RELATED"/>
    <property type="match status" value="1"/>
</dbReference>
<comment type="caution">
    <text evidence="8">The sequence shown here is derived from an EMBL/GenBank/DDBJ whole genome shotgun (WGS) entry which is preliminary data.</text>
</comment>
<dbReference type="SUPFAM" id="SSF52540">
    <property type="entry name" value="P-loop containing nucleoside triphosphate hydrolases"/>
    <property type="match status" value="1"/>
</dbReference>
<dbReference type="GO" id="GO:0016887">
    <property type="term" value="F:ATP hydrolysis activity"/>
    <property type="evidence" value="ECO:0007669"/>
    <property type="project" value="InterPro"/>
</dbReference>
<evidence type="ECO:0000256" key="2">
    <source>
        <dbReference type="ARBA" id="ARBA00022448"/>
    </source>
</evidence>
<keyword evidence="5" id="KW-0547">Nucleotide-binding</keyword>
<sequence length="258" mass="27820">MSVVPAPAWRRAAQPQDVQTLEPPLFALRELGVRYGAVQALAGVNLRVLPGERVALVGANGSGKSTLLRVLHGLVRPSAGQMRRDGAPRVAMVFQRPFVLRASAVGNVALGLWLHGVRWKQARAQAAAALQRVGLQDVARQNARTLSGGQQQRLAFARAWALRPDVLLLDEPTASLDPHAKREVEALMADFAASHGSAGPAQPLTMVFSSHNLGQVKRLASRVVYLEHGRVLADLPVHDFFDGPLPEAARLFVKGEMT</sequence>
<keyword evidence="4" id="KW-0592">Phosphate transport</keyword>
<dbReference type="GO" id="GO:0016020">
    <property type="term" value="C:membrane"/>
    <property type="evidence" value="ECO:0007669"/>
    <property type="project" value="InterPro"/>
</dbReference>
<dbReference type="InterPro" id="IPR050166">
    <property type="entry name" value="ABC_transporter_ATP-bind"/>
</dbReference>
<dbReference type="RefSeq" id="WP_094437076.1">
    <property type="nucleotide sequence ID" value="NZ_NKDB02000005.1"/>
</dbReference>
<keyword evidence="6 8" id="KW-0067">ATP-binding</keyword>
<protein>
    <submittedName>
        <fullName evidence="8">Phosphate ABC transporter ATP-binding protein</fullName>
    </submittedName>
</protein>
<proteinExistence type="inferred from homology"/>
<dbReference type="GO" id="GO:0035435">
    <property type="term" value="P:phosphate ion transmembrane transport"/>
    <property type="evidence" value="ECO:0007669"/>
    <property type="project" value="InterPro"/>
</dbReference>
<dbReference type="Pfam" id="PF00005">
    <property type="entry name" value="ABC_tran"/>
    <property type="match status" value="1"/>
</dbReference>
<feature type="domain" description="ABC transporter" evidence="7">
    <location>
        <begin position="26"/>
        <end position="253"/>
    </location>
</feature>
<dbReference type="EMBL" id="NKDB02000005">
    <property type="protein sequence ID" value="RKJ94494.1"/>
    <property type="molecule type" value="Genomic_DNA"/>
</dbReference>
<evidence type="ECO:0000256" key="4">
    <source>
        <dbReference type="ARBA" id="ARBA00022592"/>
    </source>
</evidence>
<evidence type="ECO:0000313" key="8">
    <source>
        <dbReference type="EMBL" id="RKJ94494.1"/>
    </source>
</evidence>
<keyword evidence="2" id="KW-0813">Transport</keyword>
<evidence type="ECO:0000256" key="5">
    <source>
        <dbReference type="ARBA" id="ARBA00022741"/>
    </source>
</evidence>
<evidence type="ECO:0000256" key="1">
    <source>
        <dbReference type="ARBA" id="ARBA00005417"/>
    </source>
</evidence>
<keyword evidence="3" id="KW-1003">Cell membrane</keyword>
<dbReference type="CDD" id="cd03260">
    <property type="entry name" value="ABC_PstB_phosphate_transporter"/>
    <property type="match status" value="1"/>
</dbReference>
<dbReference type="SMART" id="SM00382">
    <property type="entry name" value="AAA"/>
    <property type="match status" value="1"/>
</dbReference>
<keyword evidence="3" id="KW-0472">Membrane</keyword>
<dbReference type="InterPro" id="IPR017871">
    <property type="entry name" value="ABC_transporter-like_CS"/>
</dbReference>
<dbReference type="PANTHER" id="PTHR42788:SF20">
    <property type="entry name" value="ABC TRANSPORTER ATP-BINDING PROTEIN"/>
    <property type="match status" value="1"/>
</dbReference>
<dbReference type="GO" id="GO:0005524">
    <property type="term" value="F:ATP binding"/>
    <property type="evidence" value="ECO:0007669"/>
    <property type="project" value="UniProtKB-KW"/>
</dbReference>
<dbReference type="GO" id="GO:0005315">
    <property type="term" value="F:phosphate transmembrane transporter activity"/>
    <property type="evidence" value="ECO:0007669"/>
    <property type="project" value="InterPro"/>
</dbReference>
<evidence type="ECO:0000259" key="7">
    <source>
        <dbReference type="PROSITE" id="PS50893"/>
    </source>
</evidence>
<dbReference type="InterPro" id="IPR003593">
    <property type="entry name" value="AAA+_ATPase"/>
</dbReference>
<evidence type="ECO:0000313" key="9">
    <source>
        <dbReference type="Proteomes" id="UP000216225"/>
    </source>
</evidence>
<accession>A0A3R7LDZ7</accession>
<dbReference type="InterPro" id="IPR003439">
    <property type="entry name" value="ABC_transporter-like_ATP-bd"/>
</dbReference>
<evidence type="ECO:0000256" key="6">
    <source>
        <dbReference type="ARBA" id="ARBA00022840"/>
    </source>
</evidence>
<dbReference type="InterPro" id="IPR005670">
    <property type="entry name" value="PstB-like"/>
</dbReference>
<reference evidence="8 9" key="1">
    <citation type="submission" date="2018-09" db="EMBL/GenBank/DDBJ databases">
        <title>Genome comparison of Alicycliphilus sp. BQ1, a polyurethanolytic bacterium, with its closest phylogenetic relatives Alicycliphilus denitrificans BC and K601, unable to attack polyurethane.</title>
        <authorList>
            <person name="Loza-Tavera H."/>
            <person name="Lozano L."/>
            <person name="Cevallos M."/>
            <person name="Maya-Lucas O."/>
            <person name="Garcia-Mena J."/>
            <person name="Hernandez J."/>
        </authorList>
    </citation>
    <scope>NUCLEOTIDE SEQUENCE [LARGE SCALE GENOMIC DNA]</scope>
    <source>
        <strain evidence="8 9">BQ1</strain>
    </source>
</reference>
<dbReference type="Proteomes" id="UP000216225">
    <property type="component" value="Unassembled WGS sequence"/>
</dbReference>
<evidence type="ECO:0000256" key="3">
    <source>
        <dbReference type="ARBA" id="ARBA00022475"/>
    </source>
</evidence>
<comment type="similarity">
    <text evidence="1">Belongs to the ABC transporter superfamily.</text>
</comment>
<dbReference type="PROSITE" id="PS50893">
    <property type="entry name" value="ABC_TRANSPORTER_2"/>
    <property type="match status" value="1"/>
</dbReference>
<organism evidence="8 9">
    <name type="scientific">Alicycliphilus denitrificans</name>
    <dbReference type="NCBI Taxonomy" id="179636"/>
    <lineage>
        <taxon>Bacteria</taxon>
        <taxon>Pseudomonadati</taxon>
        <taxon>Pseudomonadota</taxon>
        <taxon>Betaproteobacteria</taxon>
        <taxon>Burkholderiales</taxon>
        <taxon>Comamonadaceae</taxon>
        <taxon>Alicycliphilus</taxon>
    </lineage>
</organism>
<dbReference type="PROSITE" id="PS00211">
    <property type="entry name" value="ABC_TRANSPORTER_1"/>
    <property type="match status" value="1"/>
</dbReference>
<dbReference type="AlphaFoldDB" id="A0A3R7LDZ7"/>
<name>A0A3R7LDZ7_9BURK</name>
<dbReference type="InterPro" id="IPR027417">
    <property type="entry name" value="P-loop_NTPase"/>
</dbReference>
<gene>
    <name evidence="8" type="ORF">CE154_019460</name>
</gene>
<dbReference type="Gene3D" id="3.40.50.300">
    <property type="entry name" value="P-loop containing nucleotide triphosphate hydrolases"/>
    <property type="match status" value="1"/>
</dbReference>